<dbReference type="Proteomes" id="UP000007102">
    <property type="component" value="Chromosome"/>
</dbReference>
<proteinExistence type="predicted"/>
<gene>
    <name evidence="1" type="ordered locus">Dester_0771</name>
</gene>
<dbReference type="AlphaFoldDB" id="F0S3J0"/>
<evidence type="ECO:0000313" key="1">
    <source>
        <dbReference type="EMBL" id="ADY73412.1"/>
    </source>
</evidence>
<accession>F0S3J0</accession>
<protein>
    <submittedName>
        <fullName evidence="1">Uncharacterized protein</fullName>
    </submittedName>
</protein>
<evidence type="ECO:0000313" key="2">
    <source>
        <dbReference type="Proteomes" id="UP000007102"/>
    </source>
</evidence>
<dbReference type="RefSeq" id="WP_013638367.1">
    <property type="nucleotide sequence ID" value="NC_015185.1"/>
</dbReference>
<dbReference type="KEGG" id="dte:Dester_0771"/>
<name>F0S3J0_DESTD</name>
<dbReference type="eggNOG" id="ENOG5033UV1">
    <property type="taxonomic scope" value="Bacteria"/>
</dbReference>
<keyword evidence="2" id="KW-1185">Reference proteome</keyword>
<sequence>MKVSQDRRKMKIKVDGKYLELEVSDDVFYTTSALLRLIEYKYLFPHRSIKYVEKNGEVLHPVKVDEVKDLETINIVTEPSVNMVKKQIELALITLDAMIVSLSQIANEWIEKEDMTKLLLNNLLDSLEWTIKVVENGSKILPIYEGLDEAIAKLEDKIFKVDELMMAERERELVEFLTQEFSKAIREWKEFLKSMVQFVKSASGETH</sequence>
<dbReference type="InParanoid" id="F0S3J0"/>
<dbReference type="HOGENOM" id="CLU_1331393_0_0_0"/>
<dbReference type="EMBL" id="CP002543">
    <property type="protein sequence ID" value="ADY73412.1"/>
    <property type="molecule type" value="Genomic_DNA"/>
</dbReference>
<reference evidence="2" key="2">
    <citation type="submission" date="2011-02" db="EMBL/GenBank/DDBJ databases">
        <title>The complete genome of Desulfurobacterium thermolithotrophum DSM 11699.</title>
        <authorList>
            <consortium name="US DOE Joint Genome Institute (JGI-PGF)"/>
            <person name="Lucas S."/>
            <person name="Copeland A."/>
            <person name="Lapidus A."/>
            <person name="Bruce D."/>
            <person name="Goodwin L."/>
            <person name="Pitluck S."/>
            <person name="Kyrpides N."/>
            <person name="Mavromatis K."/>
            <person name="Pagani I."/>
            <person name="Ivanova N."/>
            <person name="Mikhailova N."/>
            <person name="Daligault H."/>
            <person name="Detter J.C."/>
            <person name="Tapia R."/>
            <person name="Han C."/>
            <person name="Land M."/>
            <person name="Hauser L."/>
            <person name="Markowitz V."/>
            <person name="Cheng J.-F."/>
            <person name="Hugenholtz P."/>
            <person name="Woyke T."/>
            <person name="Wu D."/>
            <person name="Spring S."/>
            <person name="Brambilla E."/>
            <person name="Klenk H.-P."/>
            <person name="Eisen J.A."/>
        </authorList>
    </citation>
    <scope>NUCLEOTIDE SEQUENCE [LARGE SCALE GENOMIC DNA]</scope>
    <source>
        <strain evidence="2">DSM 11699 / BSA</strain>
    </source>
</reference>
<reference evidence="1 2" key="1">
    <citation type="journal article" date="2011" name="Stand. Genomic Sci.">
        <title>Complete genome sequence of the thermophilic sulfur-reducer Desulfurobacterium thermolithotrophum type strain (BSA(T)) from a deep-sea hydrothermal vent.</title>
        <authorList>
            <person name="Goker M."/>
            <person name="Daligault H."/>
            <person name="Mwirichia R."/>
            <person name="Lapidus A."/>
            <person name="Lucas S."/>
            <person name="Deshpande S."/>
            <person name="Pagani I."/>
            <person name="Tapia R."/>
            <person name="Cheng J.F."/>
            <person name="Goodwin L."/>
            <person name="Pitluck S."/>
            <person name="Liolios K."/>
            <person name="Ivanova N."/>
            <person name="Mavromatis K."/>
            <person name="Mikhailova N."/>
            <person name="Pati A."/>
            <person name="Chen A."/>
            <person name="Palaniappan K."/>
            <person name="Han C."/>
            <person name="Land M."/>
            <person name="Hauser L."/>
            <person name="Pan C."/>
            <person name="Brambilla E.M."/>
            <person name="Rohde M."/>
            <person name="Spring S."/>
            <person name="Sikorski J."/>
            <person name="Wirth R."/>
            <person name="Detter J.C."/>
            <person name="Woyke T."/>
            <person name="Bristow J."/>
            <person name="Eisen J.A."/>
            <person name="Markowitz V."/>
            <person name="Hugenholtz P."/>
            <person name="Kyrpides N.C."/>
            <person name="Klenk H.P."/>
        </authorList>
    </citation>
    <scope>NUCLEOTIDE SEQUENCE [LARGE SCALE GENOMIC DNA]</scope>
    <source>
        <strain evidence="2">DSM 11699 / BSA</strain>
    </source>
</reference>
<dbReference type="STRING" id="868864.Dester_0771"/>
<organism evidence="1 2">
    <name type="scientific">Desulfurobacterium thermolithotrophum (strain DSM 11699 / BSA)</name>
    <dbReference type="NCBI Taxonomy" id="868864"/>
    <lineage>
        <taxon>Bacteria</taxon>
        <taxon>Pseudomonadati</taxon>
        <taxon>Aquificota</taxon>
        <taxon>Aquificia</taxon>
        <taxon>Desulfurobacteriales</taxon>
        <taxon>Desulfurobacteriaceae</taxon>
        <taxon>Desulfurobacterium</taxon>
    </lineage>
</organism>